<reference evidence="5" key="2">
    <citation type="submission" date="2025-08" db="UniProtKB">
        <authorList>
            <consortium name="Ensembl"/>
        </authorList>
    </citation>
    <scope>IDENTIFICATION</scope>
    <source>
        <strain evidence="5">Boxer</strain>
    </source>
</reference>
<dbReference type="Pfam" id="PF00687">
    <property type="entry name" value="Ribosomal_L1"/>
    <property type="match status" value="1"/>
</dbReference>
<dbReference type="GeneTree" id="ENSGT00390000008767"/>
<keyword evidence="4" id="KW-0472">Membrane</keyword>
<dbReference type="CDD" id="cd00403">
    <property type="entry name" value="Ribosomal_L1"/>
    <property type="match status" value="1"/>
</dbReference>
<dbReference type="GO" id="GO:0003723">
    <property type="term" value="F:RNA binding"/>
    <property type="evidence" value="ECO:0007669"/>
    <property type="project" value="InterPro"/>
</dbReference>
<feature type="transmembrane region" description="Helical" evidence="4">
    <location>
        <begin position="152"/>
        <end position="168"/>
    </location>
</feature>
<evidence type="ECO:0000256" key="3">
    <source>
        <dbReference type="ARBA" id="ARBA00023274"/>
    </source>
</evidence>
<evidence type="ECO:0000256" key="4">
    <source>
        <dbReference type="SAM" id="Phobius"/>
    </source>
</evidence>
<dbReference type="Ensembl" id="ENSCAFT00845014324.1">
    <property type="protein sequence ID" value="ENSCAFP00845011096.1"/>
    <property type="gene ID" value="ENSCAFG00845008139.1"/>
</dbReference>
<feature type="transmembrane region" description="Helical" evidence="4">
    <location>
        <begin position="264"/>
        <end position="285"/>
    </location>
</feature>
<dbReference type="Proteomes" id="UP000805418">
    <property type="component" value="Chromosome 11"/>
</dbReference>
<protein>
    <recommendedName>
        <fullName evidence="7">60S ribosomal protein L10a</fullName>
    </recommendedName>
</protein>
<evidence type="ECO:0000313" key="5">
    <source>
        <dbReference type="Ensembl" id="ENSCAFP00845011096.1"/>
    </source>
</evidence>
<dbReference type="GO" id="GO:0005840">
    <property type="term" value="C:ribosome"/>
    <property type="evidence" value="ECO:0007669"/>
    <property type="project" value="UniProtKB-KW"/>
</dbReference>
<evidence type="ECO:0000256" key="1">
    <source>
        <dbReference type="ARBA" id="ARBA00010531"/>
    </source>
</evidence>
<dbReference type="FunFam" id="3.30.190.20:FF:000009">
    <property type="entry name" value="Ribosomal protein L10a"/>
    <property type="match status" value="1"/>
</dbReference>
<organism evidence="5 6">
    <name type="scientific">Canis lupus familiaris</name>
    <name type="common">Dog</name>
    <name type="synonym">Canis familiaris</name>
    <dbReference type="NCBI Taxonomy" id="9615"/>
    <lineage>
        <taxon>Eukaryota</taxon>
        <taxon>Metazoa</taxon>
        <taxon>Chordata</taxon>
        <taxon>Craniata</taxon>
        <taxon>Vertebrata</taxon>
        <taxon>Euteleostomi</taxon>
        <taxon>Mammalia</taxon>
        <taxon>Eutheria</taxon>
        <taxon>Laurasiatheria</taxon>
        <taxon>Carnivora</taxon>
        <taxon>Caniformia</taxon>
        <taxon>Canidae</taxon>
        <taxon>Canis</taxon>
    </lineage>
</organism>
<dbReference type="Gene3D" id="3.30.190.20">
    <property type="match status" value="1"/>
</dbReference>
<keyword evidence="4" id="KW-1133">Transmembrane helix</keyword>
<evidence type="ECO:0000313" key="6">
    <source>
        <dbReference type="Proteomes" id="UP000805418"/>
    </source>
</evidence>
<feature type="transmembrane region" description="Helical" evidence="4">
    <location>
        <begin position="291"/>
        <end position="314"/>
    </location>
</feature>
<dbReference type="SUPFAM" id="SSF56808">
    <property type="entry name" value="Ribosomal protein L1"/>
    <property type="match status" value="1"/>
</dbReference>
<evidence type="ECO:0008006" key="7">
    <source>
        <dbReference type="Google" id="ProtNLM"/>
    </source>
</evidence>
<reference evidence="5" key="1">
    <citation type="submission" date="2020-03" db="EMBL/GenBank/DDBJ databases">
        <title>Long-read based genome assembly of a Labrador retriever dog.</title>
        <authorList>
            <person name="Eory L."/>
            <person name="Zhang W."/>
            <person name="Schoenebeck J."/>
        </authorList>
    </citation>
    <scope>NUCLEOTIDE SEQUENCE [LARGE SCALE GENOMIC DNA]</scope>
    <source>
        <strain evidence="5">Labrador retriever</strain>
    </source>
</reference>
<dbReference type="InterPro" id="IPR023674">
    <property type="entry name" value="Ribosomal_uL1-like"/>
</dbReference>
<keyword evidence="4" id="KW-0812">Transmembrane</keyword>
<proteinExistence type="inferred from homology"/>
<dbReference type="PANTHER" id="PTHR23105">
    <property type="entry name" value="RIBOSOMAL PROTEIN L7AE FAMILY MEMBER"/>
    <property type="match status" value="1"/>
</dbReference>
<dbReference type="GO" id="GO:1990904">
    <property type="term" value="C:ribonucleoprotein complex"/>
    <property type="evidence" value="ECO:0007669"/>
    <property type="project" value="UniProtKB-KW"/>
</dbReference>
<dbReference type="AlphaFoldDB" id="A0A8I3NJD1"/>
<feature type="transmembrane region" description="Helical" evidence="4">
    <location>
        <begin position="210"/>
        <end position="235"/>
    </location>
</feature>
<dbReference type="InterPro" id="IPR050257">
    <property type="entry name" value="eL8/uL1-like"/>
</dbReference>
<keyword evidence="3" id="KW-0687">Ribonucleoprotein</keyword>
<dbReference type="OrthoDB" id="2449818at2759"/>
<accession>A0A8I3NJD1</accession>
<reference evidence="5" key="3">
    <citation type="submission" date="2025-09" db="UniProtKB">
        <authorList>
            <consortium name="Ensembl"/>
        </authorList>
    </citation>
    <scope>IDENTIFICATION</scope>
    <source>
        <strain evidence="5">Boxer</strain>
    </source>
</reference>
<evidence type="ECO:0000256" key="2">
    <source>
        <dbReference type="ARBA" id="ARBA00022980"/>
    </source>
</evidence>
<keyword evidence="2" id="KW-0689">Ribosomal protein</keyword>
<dbReference type="InterPro" id="IPR028364">
    <property type="entry name" value="Ribosomal_uL1/biogenesis"/>
</dbReference>
<name>A0A8I3NJD1_CANLF</name>
<comment type="similarity">
    <text evidence="1">Belongs to the universal ribosomal protein uL1 family.</text>
</comment>
<keyword evidence="6" id="KW-1185">Reference proteome</keyword>
<sequence length="345" mass="39284">MSSKVSRDTLYEAVREVLHGNQRKRRKFLETVELQISLKNYDPQKDKRFSGTVRLKSTPRPKFSVCVLGDQQHCDEAKAVDIPHMDIEALKKLNKNKKLVKKLESLIKQIPRILGPGLNKAGKFPSLLTHNENMVAKVDEVKSTIKFQMKKVLCLAVAGVAVYIPVLLCTTKSEHRRVGNQTAPWSPNRLYVSCFLYFGNKQMEFYYGKIFLVLIDILPLATLVFVCFWMSVLLLERKKMTYGNIWIGDDDSEIEILRGAKFSILLMWLVTPLWISHFILVYFLKDLAACVFFPAVLTALSSGFSALSPFLLMLVNYKVKLVSFCGAREEKPTPQPAEVILSPYA</sequence>